<dbReference type="InterPro" id="IPR013149">
    <property type="entry name" value="ADH-like_C"/>
</dbReference>
<dbReference type="PROSITE" id="PS00059">
    <property type="entry name" value="ADH_ZINC"/>
    <property type="match status" value="1"/>
</dbReference>
<evidence type="ECO:0008006" key="11">
    <source>
        <dbReference type="Google" id="ProtNLM"/>
    </source>
</evidence>
<evidence type="ECO:0000313" key="10">
    <source>
        <dbReference type="Proteomes" id="UP001489004"/>
    </source>
</evidence>
<dbReference type="Gene3D" id="3.40.50.720">
    <property type="entry name" value="NAD(P)-binding Rossmann-like Domain"/>
    <property type="match status" value="1"/>
</dbReference>
<dbReference type="PANTHER" id="PTHR42813">
    <property type="entry name" value="ZINC-TYPE ALCOHOL DEHYDROGENASE-LIKE"/>
    <property type="match status" value="1"/>
</dbReference>
<keyword evidence="4 6" id="KW-0862">Zinc</keyword>
<proteinExistence type="inferred from homology"/>
<dbReference type="GO" id="GO:0016491">
    <property type="term" value="F:oxidoreductase activity"/>
    <property type="evidence" value="ECO:0007669"/>
    <property type="project" value="UniProtKB-KW"/>
</dbReference>
<evidence type="ECO:0000256" key="5">
    <source>
        <dbReference type="ARBA" id="ARBA00023002"/>
    </source>
</evidence>
<organism evidence="9 10">
    <name type="scientific">[Myrmecia] bisecta</name>
    <dbReference type="NCBI Taxonomy" id="41462"/>
    <lineage>
        <taxon>Eukaryota</taxon>
        <taxon>Viridiplantae</taxon>
        <taxon>Chlorophyta</taxon>
        <taxon>core chlorophytes</taxon>
        <taxon>Trebouxiophyceae</taxon>
        <taxon>Trebouxiales</taxon>
        <taxon>Trebouxiaceae</taxon>
        <taxon>Myrmecia</taxon>
    </lineage>
</organism>
<dbReference type="Gene3D" id="3.90.180.10">
    <property type="entry name" value="Medium-chain alcohol dehydrogenases, catalytic domain"/>
    <property type="match status" value="1"/>
</dbReference>
<sequence>MKALVYLGKDKIQLEDRPVPNLEAPTDAVVKVLKASLCGTDLHVLKGNMPTVKPGHVMGHEGVGVVKEVGSTVELFKAGDHVIISCIMACLKCEYCRRGMYSHCLMGGWMLGNTIDGTQAEYVRIPHADGSLHHIPEGVDEEAALMLCDILPTSFEGGVLDGNIQPGNSVAIVGAGPVGMAALLTAHLYSPGDVIMVDRNEARLTMAKDLGATHTVTVRPDSQATAEEIKQLTERKKGVDTAIEAVGLPATFELCEQIIAPGGHIANVGVHSREATLYLDKLWADNVTIRTHVVDTYSIPRLIKCVQKGKLDPRKLVTHHFKLDQILEAYDVFENHSKTKALKVVIDV</sequence>
<evidence type="ECO:0000259" key="8">
    <source>
        <dbReference type="Pfam" id="PF08240"/>
    </source>
</evidence>
<reference evidence="9 10" key="1">
    <citation type="journal article" date="2024" name="Nat. Commun.">
        <title>Phylogenomics reveals the evolutionary origins of lichenization in chlorophyte algae.</title>
        <authorList>
            <person name="Puginier C."/>
            <person name="Libourel C."/>
            <person name="Otte J."/>
            <person name="Skaloud P."/>
            <person name="Haon M."/>
            <person name="Grisel S."/>
            <person name="Petersen M."/>
            <person name="Berrin J.G."/>
            <person name="Delaux P.M."/>
            <person name="Dal Grande F."/>
            <person name="Keller J."/>
        </authorList>
    </citation>
    <scope>NUCLEOTIDE SEQUENCE [LARGE SCALE GENOMIC DNA]</scope>
    <source>
        <strain evidence="9 10">SAG 2043</strain>
    </source>
</reference>
<dbReference type="SUPFAM" id="SSF51735">
    <property type="entry name" value="NAD(P)-binding Rossmann-fold domains"/>
    <property type="match status" value="1"/>
</dbReference>
<comment type="similarity">
    <text evidence="2 6">Belongs to the zinc-containing alcohol dehydrogenase family.</text>
</comment>
<evidence type="ECO:0000313" key="9">
    <source>
        <dbReference type="EMBL" id="KAK9817297.1"/>
    </source>
</evidence>
<evidence type="ECO:0000256" key="6">
    <source>
        <dbReference type="RuleBase" id="RU361277"/>
    </source>
</evidence>
<dbReference type="InterPro" id="IPR002328">
    <property type="entry name" value="ADH_Zn_CS"/>
</dbReference>
<evidence type="ECO:0000256" key="2">
    <source>
        <dbReference type="ARBA" id="ARBA00008072"/>
    </source>
</evidence>
<dbReference type="InterPro" id="IPR013154">
    <property type="entry name" value="ADH-like_N"/>
</dbReference>
<keyword evidence="3 6" id="KW-0479">Metal-binding</keyword>
<evidence type="ECO:0000256" key="1">
    <source>
        <dbReference type="ARBA" id="ARBA00001947"/>
    </source>
</evidence>
<gene>
    <name evidence="9" type="ORF">WJX72_012332</name>
</gene>
<evidence type="ECO:0000256" key="3">
    <source>
        <dbReference type="ARBA" id="ARBA00022723"/>
    </source>
</evidence>
<evidence type="ECO:0000259" key="7">
    <source>
        <dbReference type="Pfam" id="PF00107"/>
    </source>
</evidence>
<dbReference type="PANTHER" id="PTHR42813:SF4">
    <property type="entry name" value="NADP-DEPENDENT ISOPROPANOL DEHYDROGENASE"/>
    <property type="match status" value="1"/>
</dbReference>
<dbReference type="Proteomes" id="UP001489004">
    <property type="component" value="Unassembled WGS sequence"/>
</dbReference>
<dbReference type="EMBL" id="JALJOR010000005">
    <property type="protein sequence ID" value="KAK9817297.1"/>
    <property type="molecule type" value="Genomic_DNA"/>
</dbReference>
<dbReference type="Pfam" id="PF08240">
    <property type="entry name" value="ADH_N"/>
    <property type="match status" value="1"/>
</dbReference>
<keyword evidence="5" id="KW-0560">Oxidoreductase</keyword>
<comment type="cofactor">
    <cofactor evidence="1 6">
        <name>Zn(2+)</name>
        <dbReference type="ChEBI" id="CHEBI:29105"/>
    </cofactor>
</comment>
<keyword evidence="10" id="KW-1185">Reference proteome</keyword>
<dbReference type="GO" id="GO:0008270">
    <property type="term" value="F:zinc ion binding"/>
    <property type="evidence" value="ECO:0007669"/>
    <property type="project" value="InterPro"/>
</dbReference>
<dbReference type="InterPro" id="IPR036291">
    <property type="entry name" value="NAD(P)-bd_dom_sf"/>
</dbReference>
<dbReference type="AlphaFoldDB" id="A0AAW1Q8T1"/>
<protein>
    <recommendedName>
        <fullName evidence="11">Alcohol dehydrogenase</fullName>
    </recommendedName>
</protein>
<accession>A0AAW1Q8T1</accession>
<feature type="domain" description="Alcohol dehydrogenase-like C-terminal" evidence="7">
    <location>
        <begin position="177"/>
        <end position="306"/>
    </location>
</feature>
<feature type="domain" description="Alcohol dehydrogenase-like N-terminal" evidence="8">
    <location>
        <begin position="25"/>
        <end position="136"/>
    </location>
</feature>
<name>A0AAW1Q8T1_9CHLO</name>
<dbReference type="Pfam" id="PF00107">
    <property type="entry name" value="ADH_zinc_N"/>
    <property type="match status" value="1"/>
</dbReference>
<comment type="caution">
    <text evidence="9">The sequence shown here is derived from an EMBL/GenBank/DDBJ whole genome shotgun (WGS) entry which is preliminary data.</text>
</comment>
<evidence type="ECO:0000256" key="4">
    <source>
        <dbReference type="ARBA" id="ARBA00022833"/>
    </source>
</evidence>
<dbReference type="InterPro" id="IPR011032">
    <property type="entry name" value="GroES-like_sf"/>
</dbReference>
<dbReference type="SUPFAM" id="SSF50129">
    <property type="entry name" value="GroES-like"/>
    <property type="match status" value="1"/>
</dbReference>
<dbReference type="CDD" id="cd08286">
    <property type="entry name" value="FDH_like_ADH2"/>
    <property type="match status" value="1"/>
</dbReference>